<dbReference type="SUPFAM" id="SSF52540">
    <property type="entry name" value="P-loop containing nucleoside triphosphate hydrolases"/>
    <property type="match status" value="1"/>
</dbReference>
<evidence type="ECO:0000256" key="3">
    <source>
        <dbReference type="ARBA" id="ARBA00023015"/>
    </source>
</evidence>
<gene>
    <name evidence="8" type="ORF">ACFPH6_51250</name>
</gene>
<dbReference type="Pfam" id="PF13191">
    <property type="entry name" value="AAA_16"/>
    <property type="match status" value="1"/>
</dbReference>
<organism evidence="8 9">
    <name type="scientific">Streptomyces xiangluensis</name>
    <dbReference type="NCBI Taxonomy" id="2665720"/>
    <lineage>
        <taxon>Bacteria</taxon>
        <taxon>Bacillati</taxon>
        <taxon>Actinomycetota</taxon>
        <taxon>Actinomycetes</taxon>
        <taxon>Kitasatosporales</taxon>
        <taxon>Streptomycetaceae</taxon>
        <taxon>Streptomyces</taxon>
    </lineage>
</organism>
<dbReference type="PROSITE" id="PS51755">
    <property type="entry name" value="OMPR_PHOB"/>
    <property type="match status" value="1"/>
</dbReference>
<dbReference type="InterPro" id="IPR041664">
    <property type="entry name" value="AAA_16"/>
</dbReference>
<keyword evidence="5" id="KW-0804">Transcription</keyword>
<dbReference type="InterPro" id="IPR011990">
    <property type="entry name" value="TPR-like_helical_dom_sf"/>
</dbReference>
<dbReference type="SUPFAM" id="SSF48452">
    <property type="entry name" value="TPR-like"/>
    <property type="match status" value="1"/>
</dbReference>
<dbReference type="Gene3D" id="1.25.40.10">
    <property type="entry name" value="Tetratricopeptide repeat domain"/>
    <property type="match status" value="1"/>
</dbReference>
<dbReference type="InterPro" id="IPR005158">
    <property type="entry name" value="BTAD"/>
</dbReference>
<proteinExistence type="inferred from homology"/>
<dbReference type="Gene3D" id="1.10.10.10">
    <property type="entry name" value="Winged helix-like DNA-binding domain superfamily/Winged helix DNA-binding domain"/>
    <property type="match status" value="1"/>
</dbReference>
<evidence type="ECO:0000256" key="4">
    <source>
        <dbReference type="ARBA" id="ARBA00023125"/>
    </source>
</evidence>
<sequence length="641" mass="68852">MLYGILGPVQVLCDDTPVDLGPRQRRVLLTRLLIEDGRPVSLGELCRDLWEGDQPQGAVSSVRAHISRLRSVLDPVRQGRSPVLVNGPGGYALTVPREARDTVLFDQSVARAREAMRRGQLLVARDELDAGLRLWRGEALGEAAEHAFAARETTRLNAAHQDARELQAAILIKLGDVERAISIAESLTISAPLREDVWALLMRALYGAGRSVEALQQYESFRAMLAKDLGLDPSPGLRDLHTAILRHDTGVLGDHRPSRYTASVFAGPGDTSEPLVGRAEEIARMATVLQTAAAGRTQWAVLSGEPGAGKTRLLDEMSAQAEAAGFTVTRASGGQALSESQGITLVCPTTQLLDGLRQASDAAPTRDGADGVDEGPLAVLLRELGRGPVLCVIDDLDWSPPEFHALLRELAAVLRDAPVAVVCALRNADDPVVGGLLADLARHGATWLHLEPLSVADVAELLTARGESASLGEAAALHRRGEGNPFVLGELLKLPPDRRTGPAARVPISMHSIIQARLAEQPNEVRALLTYAAADGESLDIDLLADVQGMARERLLPLIDVAVTARILVWDADPDERTTGRYRFPELHREVVLSALTPSSRQLLHAALARELTHWEGAEPARLARHLRAAGPMAPTAARGH</sequence>
<protein>
    <submittedName>
        <fullName evidence="8">BTAD domain-containing putative transcriptional regulator</fullName>
    </submittedName>
</protein>
<comment type="caution">
    <text evidence="8">The sequence shown here is derived from an EMBL/GenBank/DDBJ whole genome shotgun (WGS) entry which is preliminary data.</text>
</comment>
<dbReference type="Proteomes" id="UP001596012">
    <property type="component" value="Unassembled WGS sequence"/>
</dbReference>
<evidence type="ECO:0000256" key="1">
    <source>
        <dbReference type="ARBA" id="ARBA00005820"/>
    </source>
</evidence>
<keyword evidence="3" id="KW-0805">Transcription regulation</keyword>
<evidence type="ECO:0000313" key="9">
    <source>
        <dbReference type="Proteomes" id="UP001596012"/>
    </source>
</evidence>
<dbReference type="InterPro" id="IPR027417">
    <property type="entry name" value="P-loop_NTPase"/>
</dbReference>
<feature type="domain" description="OmpR/PhoB-type" evidence="7">
    <location>
        <begin position="1"/>
        <end position="95"/>
    </location>
</feature>
<evidence type="ECO:0000256" key="6">
    <source>
        <dbReference type="PROSITE-ProRule" id="PRU01091"/>
    </source>
</evidence>
<keyword evidence="9" id="KW-1185">Reference proteome</keyword>
<dbReference type="RefSeq" id="WP_386357075.1">
    <property type="nucleotide sequence ID" value="NZ_JBHSFG010000126.1"/>
</dbReference>
<dbReference type="InterPro" id="IPR036388">
    <property type="entry name" value="WH-like_DNA-bd_sf"/>
</dbReference>
<feature type="DNA-binding region" description="OmpR/PhoB-type" evidence="6">
    <location>
        <begin position="1"/>
        <end position="95"/>
    </location>
</feature>
<keyword evidence="4 6" id="KW-0238">DNA-binding</keyword>
<dbReference type="EMBL" id="JBHSFG010000126">
    <property type="protein sequence ID" value="MFC4472744.1"/>
    <property type="molecule type" value="Genomic_DNA"/>
</dbReference>
<keyword evidence="2" id="KW-0902">Two-component regulatory system</keyword>
<dbReference type="Pfam" id="PF03704">
    <property type="entry name" value="BTAD"/>
    <property type="match status" value="1"/>
</dbReference>
<reference evidence="9" key="1">
    <citation type="journal article" date="2019" name="Int. J. Syst. Evol. Microbiol.">
        <title>The Global Catalogue of Microorganisms (GCM) 10K type strain sequencing project: providing services to taxonomists for standard genome sequencing and annotation.</title>
        <authorList>
            <consortium name="The Broad Institute Genomics Platform"/>
            <consortium name="The Broad Institute Genome Sequencing Center for Infectious Disease"/>
            <person name="Wu L."/>
            <person name="Ma J."/>
        </authorList>
    </citation>
    <scope>NUCLEOTIDE SEQUENCE [LARGE SCALE GENOMIC DNA]</scope>
    <source>
        <strain evidence="9">DT43</strain>
    </source>
</reference>
<dbReference type="CDD" id="cd15831">
    <property type="entry name" value="BTAD"/>
    <property type="match status" value="1"/>
</dbReference>
<dbReference type="InterPro" id="IPR016032">
    <property type="entry name" value="Sig_transdc_resp-reg_C-effctor"/>
</dbReference>
<evidence type="ECO:0000313" key="8">
    <source>
        <dbReference type="EMBL" id="MFC4472744.1"/>
    </source>
</evidence>
<accession>A0ABV8Z5K5</accession>
<evidence type="ECO:0000256" key="5">
    <source>
        <dbReference type="ARBA" id="ARBA00023163"/>
    </source>
</evidence>
<evidence type="ECO:0000259" key="7">
    <source>
        <dbReference type="PROSITE" id="PS51755"/>
    </source>
</evidence>
<dbReference type="Pfam" id="PF00486">
    <property type="entry name" value="Trans_reg_C"/>
    <property type="match status" value="1"/>
</dbReference>
<dbReference type="Gene3D" id="3.40.50.300">
    <property type="entry name" value="P-loop containing nucleotide triphosphate hydrolases"/>
    <property type="match status" value="1"/>
</dbReference>
<dbReference type="SMART" id="SM01043">
    <property type="entry name" value="BTAD"/>
    <property type="match status" value="1"/>
</dbReference>
<dbReference type="SUPFAM" id="SSF46894">
    <property type="entry name" value="C-terminal effector domain of the bipartite response regulators"/>
    <property type="match status" value="1"/>
</dbReference>
<dbReference type="PANTHER" id="PTHR35807:SF1">
    <property type="entry name" value="TRANSCRIPTIONAL REGULATOR REDD"/>
    <property type="match status" value="1"/>
</dbReference>
<dbReference type="InterPro" id="IPR051677">
    <property type="entry name" value="AfsR-DnrI-RedD_regulator"/>
</dbReference>
<evidence type="ECO:0000256" key="2">
    <source>
        <dbReference type="ARBA" id="ARBA00023012"/>
    </source>
</evidence>
<dbReference type="PANTHER" id="PTHR35807">
    <property type="entry name" value="TRANSCRIPTIONAL REGULATOR REDD-RELATED"/>
    <property type="match status" value="1"/>
</dbReference>
<name>A0ABV8Z5K5_9ACTN</name>
<dbReference type="InterPro" id="IPR001867">
    <property type="entry name" value="OmpR/PhoB-type_DNA-bd"/>
</dbReference>
<comment type="similarity">
    <text evidence="1">Belongs to the AfsR/DnrI/RedD regulatory family.</text>
</comment>
<dbReference type="SMART" id="SM00862">
    <property type="entry name" value="Trans_reg_C"/>
    <property type="match status" value="1"/>
</dbReference>